<dbReference type="InterPro" id="IPR002110">
    <property type="entry name" value="Ankyrin_rpt"/>
</dbReference>
<dbReference type="AlphaFoldDB" id="A0AAV6U1K5"/>
<comment type="caution">
    <text evidence="10">The sequence shown here is derived from an EMBL/GenBank/DDBJ whole genome shotgun (WGS) entry which is preliminary data.</text>
</comment>
<dbReference type="GO" id="GO:0044231">
    <property type="term" value="C:host cell presynaptic membrane"/>
    <property type="evidence" value="ECO:0007669"/>
    <property type="project" value="UniProtKB-KW"/>
</dbReference>
<evidence type="ECO:0000256" key="8">
    <source>
        <dbReference type="ARBA" id="ARBA00023028"/>
    </source>
</evidence>
<evidence type="ECO:0000256" key="1">
    <source>
        <dbReference type="ARBA" id="ARBA00004175"/>
    </source>
</evidence>
<dbReference type="InterPro" id="IPR036770">
    <property type="entry name" value="Ankyrin_rpt-contain_sf"/>
</dbReference>
<dbReference type="GO" id="GO:0090729">
    <property type="term" value="F:toxin activity"/>
    <property type="evidence" value="ECO:0007669"/>
    <property type="project" value="UniProtKB-KW"/>
</dbReference>
<keyword evidence="4" id="KW-0964">Secreted</keyword>
<evidence type="ECO:0000313" key="10">
    <source>
        <dbReference type="EMBL" id="KAG8177429.1"/>
    </source>
</evidence>
<evidence type="ECO:0000256" key="4">
    <source>
        <dbReference type="ARBA" id="ARBA00022525"/>
    </source>
</evidence>
<evidence type="ECO:0000256" key="9">
    <source>
        <dbReference type="ARBA" id="ARBA00023298"/>
    </source>
</evidence>
<dbReference type="GO" id="GO:0005576">
    <property type="term" value="C:extracellular region"/>
    <property type="evidence" value="ECO:0007669"/>
    <property type="project" value="UniProtKB-SubCell"/>
</dbReference>
<keyword evidence="7" id="KW-0528">Neurotoxin</keyword>
<dbReference type="Gene3D" id="1.25.40.20">
    <property type="entry name" value="Ankyrin repeat-containing domain"/>
    <property type="match status" value="1"/>
</dbReference>
<name>A0AAV6U1K5_9ARAC</name>
<evidence type="ECO:0000313" key="11">
    <source>
        <dbReference type="Proteomes" id="UP000827092"/>
    </source>
</evidence>
<evidence type="ECO:0000256" key="6">
    <source>
        <dbReference type="ARBA" id="ARBA00022656"/>
    </source>
</evidence>
<proteinExistence type="predicted"/>
<reference evidence="10 11" key="1">
    <citation type="journal article" date="2022" name="Nat. Ecol. Evol.">
        <title>A masculinizing supergene underlies an exaggerated male reproductive morph in a spider.</title>
        <authorList>
            <person name="Hendrickx F."/>
            <person name="De Corte Z."/>
            <person name="Sonet G."/>
            <person name="Van Belleghem S.M."/>
            <person name="Kostlbacher S."/>
            <person name="Vangestel C."/>
        </authorList>
    </citation>
    <scope>NUCLEOTIDE SEQUENCE [LARGE SCALE GENOMIC DNA]</scope>
    <source>
        <strain evidence="10">W744_W776</strain>
    </source>
</reference>
<evidence type="ECO:0000256" key="2">
    <source>
        <dbReference type="ARBA" id="ARBA00004613"/>
    </source>
</evidence>
<evidence type="ECO:0000256" key="7">
    <source>
        <dbReference type="ARBA" id="ARBA00022699"/>
    </source>
</evidence>
<keyword evidence="3" id="KW-0268">Exocytosis</keyword>
<keyword evidence="9" id="KW-1053">Target membrane</keyword>
<keyword evidence="8" id="KW-0638">Presynaptic neurotoxin</keyword>
<organism evidence="10 11">
    <name type="scientific">Oedothorax gibbosus</name>
    <dbReference type="NCBI Taxonomy" id="931172"/>
    <lineage>
        <taxon>Eukaryota</taxon>
        <taxon>Metazoa</taxon>
        <taxon>Ecdysozoa</taxon>
        <taxon>Arthropoda</taxon>
        <taxon>Chelicerata</taxon>
        <taxon>Arachnida</taxon>
        <taxon>Araneae</taxon>
        <taxon>Araneomorphae</taxon>
        <taxon>Entelegynae</taxon>
        <taxon>Araneoidea</taxon>
        <taxon>Linyphiidae</taxon>
        <taxon>Erigoninae</taxon>
        <taxon>Oedothorax</taxon>
    </lineage>
</organism>
<evidence type="ECO:0008006" key="12">
    <source>
        <dbReference type="Google" id="ProtNLM"/>
    </source>
</evidence>
<dbReference type="GO" id="GO:0006887">
    <property type="term" value="P:exocytosis"/>
    <property type="evidence" value="ECO:0007669"/>
    <property type="project" value="UniProtKB-KW"/>
</dbReference>
<keyword evidence="11" id="KW-1185">Reference proteome</keyword>
<dbReference type="Proteomes" id="UP000827092">
    <property type="component" value="Unassembled WGS sequence"/>
</dbReference>
<dbReference type="GO" id="GO:0044218">
    <property type="term" value="C:other organism cell membrane"/>
    <property type="evidence" value="ECO:0007669"/>
    <property type="project" value="UniProtKB-KW"/>
</dbReference>
<keyword evidence="5" id="KW-1052">Target cell membrane</keyword>
<comment type="subcellular location">
    <subcellularLocation>
        <location evidence="2">Secreted</location>
    </subcellularLocation>
    <subcellularLocation>
        <location evidence="1">Target cell membrane</location>
    </subcellularLocation>
</comment>
<keyword evidence="9" id="KW-0472">Membrane</keyword>
<accession>A0AAV6U1K5</accession>
<sequence length="662" mass="75632">MACIEKLKASDTVDERFIHLSKCIARNVYVLKRQLKCTYSKLPWEEIEFCLIAFLNSRTTDEGINLIYSSVLHKTKILAYLDRFSCCLKTESDNVKDSATKKLYCYPNMKREDVTKSISSISPEFVQLYEDYNAIRDVHSLEKIKNSIKLSLSAEPTTKEGQLVVIRTLQVCGEYFKNTVESPKLSTSTVEMLLSLLPRNTRQIIINLRDSLSHSKSSGKRMDIEKNEDPNFFKNIQNDIKKINSAIIQMLLKSKISVVKLFMQKILDSETLEEIQENITALNNLKLAKSTDFGNSITSSDDISEIEKLVKDLTNKMSNKTYYEKQLLAIIYHTLDIEKRKFDSLEANYLSGTLNCLALLKHFRKFGENGVRMLKAQTNRVLTTNASKEVVQSADLEDTLRTFMKLFLCISSKVSKEDEELFETLIFKVFAFVELRVGNVKWLTKFRDELKYFDKLKTTSSCSEKGATNKVMQSEHLTSKVSALEEILNKNNLTLQLALNFSTYESDKKIQAVVEMLLLDIMSIFKDLTHNLLSIEENSPVLVGSSLRNHLAHGNVLFDILQNKSSLSIVINAKKIVTEKIDHQKKIGKLISNDPIKLKTKCDQELKIIDVQNSLFDALKYGSLEEVKKSIEKGADLKARNQHLWTSLHFAAQGGNKQMEFF</sequence>
<gene>
    <name evidence="10" type="ORF">JTE90_026214</name>
</gene>
<evidence type="ECO:0000256" key="5">
    <source>
        <dbReference type="ARBA" id="ARBA00022537"/>
    </source>
</evidence>
<keyword evidence="6" id="KW-0800">Toxin</keyword>
<evidence type="ECO:0000256" key="3">
    <source>
        <dbReference type="ARBA" id="ARBA00022483"/>
    </source>
</evidence>
<dbReference type="Pfam" id="PF13637">
    <property type="entry name" value="Ank_4"/>
    <property type="match status" value="1"/>
</dbReference>
<dbReference type="SUPFAM" id="SSF48403">
    <property type="entry name" value="Ankyrin repeat"/>
    <property type="match status" value="1"/>
</dbReference>
<protein>
    <recommendedName>
        <fullName evidence="12">ANK_REP_REGION domain-containing protein</fullName>
    </recommendedName>
</protein>
<dbReference type="EMBL" id="JAFNEN010000779">
    <property type="protein sequence ID" value="KAG8177429.1"/>
    <property type="molecule type" value="Genomic_DNA"/>
</dbReference>